<feature type="transmembrane region" description="Helical" evidence="6">
    <location>
        <begin position="214"/>
        <end position="234"/>
    </location>
</feature>
<comment type="subcellular location">
    <subcellularLocation>
        <location evidence="1">Membrane</location>
        <topology evidence="1">Multi-pass membrane protein</topology>
    </subcellularLocation>
</comment>
<accession>A0A918XYE0</accession>
<dbReference type="AlphaFoldDB" id="A0A918XYE0"/>
<proteinExistence type="inferred from homology"/>
<dbReference type="PANTHER" id="PTHR32322:SF2">
    <property type="entry name" value="EAMA DOMAIN-CONTAINING PROTEIN"/>
    <property type="match status" value="1"/>
</dbReference>
<feature type="transmembrane region" description="Helical" evidence="6">
    <location>
        <begin position="90"/>
        <end position="111"/>
    </location>
</feature>
<comment type="caution">
    <text evidence="8">The sequence shown here is derived from an EMBL/GenBank/DDBJ whole genome shotgun (WGS) entry which is preliminary data.</text>
</comment>
<evidence type="ECO:0000313" key="9">
    <source>
        <dbReference type="Proteomes" id="UP000630353"/>
    </source>
</evidence>
<feature type="transmembrane region" description="Helical" evidence="6">
    <location>
        <begin position="246"/>
        <end position="265"/>
    </location>
</feature>
<evidence type="ECO:0000256" key="2">
    <source>
        <dbReference type="ARBA" id="ARBA00007362"/>
    </source>
</evidence>
<feature type="domain" description="EamA" evidence="7">
    <location>
        <begin position="153"/>
        <end position="287"/>
    </location>
</feature>
<evidence type="ECO:0000256" key="4">
    <source>
        <dbReference type="ARBA" id="ARBA00022989"/>
    </source>
</evidence>
<evidence type="ECO:0000256" key="3">
    <source>
        <dbReference type="ARBA" id="ARBA00022692"/>
    </source>
</evidence>
<feature type="transmembrane region" description="Helical" evidence="6">
    <location>
        <begin position="271"/>
        <end position="288"/>
    </location>
</feature>
<dbReference type="PANTHER" id="PTHR32322">
    <property type="entry name" value="INNER MEMBRANE TRANSPORTER"/>
    <property type="match status" value="1"/>
</dbReference>
<evidence type="ECO:0000256" key="5">
    <source>
        <dbReference type="ARBA" id="ARBA00023136"/>
    </source>
</evidence>
<dbReference type="RefSeq" id="WP_189995435.1">
    <property type="nucleotide sequence ID" value="NZ_BMZS01000016.1"/>
</dbReference>
<dbReference type="InterPro" id="IPR000620">
    <property type="entry name" value="EamA_dom"/>
</dbReference>
<evidence type="ECO:0000256" key="1">
    <source>
        <dbReference type="ARBA" id="ARBA00004141"/>
    </source>
</evidence>
<protein>
    <recommendedName>
        <fullName evidence="7">EamA domain-containing protein</fullName>
    </recommendedName>
</protein>
<name>A0A918XYE0_9PROT</name>
<keyword evidence="4 6" id="KW-1133">Transmembrane helix</keyword>
<reference evidence="8" key="2">
    <citation type="submission" date="2020-09" db="EMBL/GenBank/DDBJ databases">
        <authorList>
            <person name="Sun Q."/>
            <person name="Kim S."/>
        </authorList>
    </citation>
    <scope>NUCLEOTIDE SEQUENCE</scope>
    <source>
        <strain evidence="8">KCTC 42651</strain>
    </source>
</reference>
<evidence type="ECO:0000259" key="7">
    <source>
        <dbReference type="Pfam" id="PF00892"/>
    </source>
</evidence>
<feature type="transmembrane region" description="Helical" evidence="6">
    <location>
        <begin position="66"/>
        <end position="84"/>
    </location>
</feature>
<evidence type="ECO:0000256" key="6">
    <source>
        <dbReference type="SAM" id="Phobius"/>
    </source>
</evidence>
<dbReference type="Pfam" id="PF00892">
    <property type="entry name" value="EamA"/>
    <property type="match status" value="2"/>
</dbReference>
<comment type="similarity">
    <text evidence="2">Belongs to the EamA transporter family.</text>
</comment>
<dbReference type="InterPro" id="IPR050638">
    <property type="entry name" value="AA-Vitamin_Transporters"/>
</dbReference>
<evidence type="ECO:0000313" key="8">
    <source>
        <dbReference type="EMBL" id="GHD63143.1"/>
    </source>
</evidence>
<dbReference type="EMBL" id="BMZS01000016">
    <property type="protein sequence ID" value="GHD63143.1"/>
    <property type="molecule type" value="Genomic_DNA"/>
</dbReference>
<dbReference type="GO" id="GO:0016020">
    <property type="term" value="C:membrane"/>
    <property type="evidence" value="ECO:0007669"/>
    <property type="project" value="UniProtKB-SubCell"/>
</dbReference>
<feature type="domain" description="EamA" evidence="7">
    <location>
        <begin position="6"/>
        <end position="138"/>
    </location>
</feature>
<keyword evidence="3 6" id="KW-0812">Transmembrane</keyword>
<feature type="transmembrane region" description="Helical" evidence="6">
    <location>
        <begin position="123"/>
        <end position="146"/>
    </location>
</feature>
<feature type="transmembrane region" description="Helical" evidence="6">
    <location>
        <begin position="152"/>
        <end position="172"/>
    </location>
</feature>
<feature type="transmembrane region" description="Helical" evidence="6">
    <location>
        <begin position="184"/>
        <end position="202"/>
    </location>
</feature>
<feature type="transmembrane region" description="Helical" evidence="6">
    <location>
        <begin position="36"/>
        <end position="54"/>
    </location>
</feature>
<reference evidence="8" key="1">
    <citation type="journal article" date="2014" name="Int. J. Syst. Evol. Microbiol.">
        <title>Complete genome sequence of Corynebacterium casei LMG S-19264T (=DSM 44701T), isolated from a smear-ripened cheese.</title>
        <authorList>
            <consortium name="US DOE Joint Genome Institute (JGI-PGF)"/>
            <person name="Walter F."/>
            <person name="Albersmeier A."/>
            <person name="Kalinowski J."/>
            <person name="Ruckert C."/>
        </authorList>
    </citation>
    <scope>NUCLEOTIDE SEQUENCE</scope>
    <source>
        <strain evidence="8">KCTC 42651</strain>
    </source>
</reference>
<sequence length="289" mass="29247">MSPYRLAILAAVGTGVQVGAAIVATRFAVGQVGPGSLALLRYAVGCLFLAPVVLSSGLPRFRARDVAPIAILGILQFGVLVALLNLSLQYIPAARASLLFATFPLMTLLLGATTRREAPSARVAVGVTVSILGVGLTLGEGVVAGVGGPDEWIGAAAALGSALTGALCSVLYRPYLQRYPTLSVGFTAMAASVGFLALVAAGEGLFAGWPEVDLAGWAAILFIGLSSAVGYLLWLFALRHAPPTRVTMFLGLSPVTAALLGTALLGEPLTAGTVGGLVLVVTGLGLALR</sequence>
<organism evidence="8 9">
    <name type="scientific">Thalassobaculum fulvum</name>
    <dbReference type="NCBI Taxonomy" id="1633335"/>
    <lineage>
        <taxon>Bacteria</taxon>
        <taxon>Pseudomonadati</taxon>
        <taxon>Pseudomonadota</taxon>
        <taxon>Alphaproteobacteria</taxon>
        <taxon>Rhodospirillales</taxon>
        <taxon>Thalassobaculaceae</taxon>
        <taxon>Thalassobaculum</taxon>
    </lineage>
</organism>
<keyword evidence="9" id="KW-1185">Reference proteome</keyword>
<dbReference type="InterPro" id="IPR037185">
    <property type="entry name" value="EmrE-like"/>
</dbReference>
<dbReference type="Proteomes" id="UP000630353">
    <property type="component" value="Unassembled WGS sequence"/>
</dbReference>
<gene>
    <name evidence="8" type="ORF">GCM10017083_52890</name>
</gene>
<dbReference type="SUPFAM" id="SSF103481">
    <property type="entry name" value="Multidrug resistance efflux transporter EmrE"/>
    <property type="match status" value="2"/>
</dbReference>
<keyword evidence="5 6" id="KW-0472">Membrane</keyword>